<keyword evidence="7 9" id="KW-0472">Membrane</keyword>
<sequence length="89" mass="9472">MSDTAIIDIALQTMLVALKLSAPILVTALVIGFAVSLFQSLTQIQEVTLAFVPKLVGVGIALLLCGNWMMHTLVTFTNNLFDAIPSLLG</sequence>
<proteinExistence type="inferred from homology"/>
<dbReference type="PRINTS" id="PR00952">
    <property type="entry name" value="TYPE3IMQPROT"/>
</dbReference>
<comment type="caution">
    <text evidence="10">The sequence shown here is derived from an EMBL/GenBank/DDBJ whole genome shotgun (WGS) entry which is preliminary data.</text>
</comment>
<dbReference type="PANTHER" id="PTHR34040:SF2">
    <property type="entry name" value="FLAGELLAR BIOSYNTHETIC PROTEIN FLIQ"/>
    <property type="match status" value="1"/>
</dbReference>
<evidence type="ECO:0000256" key="7">
    <source>
        <dbReference type="ARBA" id="ARBA00023136"/>
    </source>
</evidence>
<feature type="transmembrane region" description="Helical" evidence="9">
    <location>
        <begin position="50"/>
        <end position="70"/>
    </location>
</feature>
<evidence type="ECO:0000256" key="1">
    <source>
        <dbReference type="ARBA" id="ARBA00004651"/>
    </source>
</evidence>
<evidence type="ECO:0000256" key="4">
    <source>
        <dbReference type="ARBA" id="ARBA00022475"/>
    </source>
</evidence>
<dbReference type="PIRSF" id="PIRSF004669">
    <property type="entry name" value="FliQ"/>
    <property type="match status" value="1"/>
</dbReference>
<dbReference type="NCBIfam" id="TIGR01402">
    <property type="entry name" value="fliQ"/>
    <property type="match status" value="1"/>
</dbReference>
<evidence type="ECO:0000256" key="3">
    <source>
        <dbReference type="ARBA" id="ARBA00021718"/>
    </source>
</evidence>
<name>A0ABP8YX68_9ACTN</name>
<keyword evidence="10" id="KW-0282">Flagellum</keyword>
<protein>
    <recommendedName>
        <fullName evidence="3 9">Flagellar biosynthetic protein FliQ</fullName>
    </recommendedName>
</protein>
<gene>
    <name evidence="9 10" type="primary">fliQ</name>
    <name evidence="10" type="ORF">GCM10023350_23850</name>
</gene>
<dbReference type="InterPro" id="IPR006305">
    <property type="entry name" value="FliQ"/>
</dbReference>
<keyword evidence="4 9" id="KW-1003">Cell membrane</keyword>
<keyword evidence="10" id="KW-0969">Cilium</keyword>
<comment type="similarity">
    <text evidence="2 9">Belongs to the FliQ/MopD/SpaQ family.</text>
</comment>
<keyword evidence="11" id="KW-1185">Reference proteome</keyword>
<evidence type="ECO:0000256" key="8">
    <source>
        <dbReference type="ARBA" id="ARBA00023143"/>
    </source>
</evidence>
<dbReference type="EMBL" id="BAABKN010000014">
    <property type="protein sequence ID" value="GAA4738727.1"/>
    <property type="molecule type" value="Genomic_DNA"/>
</dbReference>
<keyword evidence="5 9" id="KW-0812">Transmembrane</keyword>
<keyword evidence="10" id="KW-0966">Cell projection</keyword>
<evidence type="ECO:0000256" key="9">
    <source>
        <dbReference type="RuleBase" id="RU364090"/>
    </source>
</evidence>
<evidence type="ECO:0000256" key="6">
    <source>
        <dbReference type="ARBA" id="ARBA00022989"/>
    </source>
</evidence>
<evidence type="ECO:0000256" key="2">
    <source>
        <dbReference type="ARBA" id="ARBA00006156"/>
    </source>
</evidence>
<evidence type="ECO:0000313" key="11">
    <source>
        <dbReference type="Proteomes" id="UP001499882"/>
    </source>
</evidence>
<evidence type="ECO:0000313" key="10">
    <source>
        <dbReference type="EMBL" id="GAA4738727.1"/>
    </source>
</evidence>
<dbReference type="InterPro" id="IPR002191">
    <property type="entry name" value="Bac_export_3"/>
</dbReference>
<comment type="subcellular location">
    <subcellularLocation>
        <location evidence="1 9">Cell membrane</location>
        <topology evidence="1">Multi-pass membrane protein</topology>
    </subcellularLocation>
    <subcellularLocation>
        <location evidence="9">Bacterial flagellum basal body</location>
    </subcellularLocation>
</comment>
<dbReference type="RefSeq" id="WP_345526995.1">
    <property type="nucleotide sequence ID" value="NZ_BAABKN010000014.1"/>
</dbReference>
<evidence type="ECO:0000256" key="5">
    <source>
        <dbReference type="ARBA" id="ARBA00022692"/>
    </source>
</evidence>
<comment type="function">
    <text evidence="9">Role in flagellar biosynthesis.</text>
</comment>
<feature type="transmembrane region" description="Helical" evidence="9">
    <location>
        <begin position="20"/>
        <end position="38"/>
    </location>
</feature>
<organism evidence="10 11">
    <name type="scientific">Nocardioides endophyticus</name>
    <dbReference type="NCBI Taxonomy" id="1353775"/>
    <lineage>
        <taxon>Bacteria</taxon>
        <taxon>Bacillati</taxon>
        <taxon>Actinomycetota</taxon>
        <taxon>Actinomycetes</taxon>
        <taxon>Propionibacteriales</taxon>
        <taxon>Nocardioidaceae</taxon>
        <taxon>Nocardioides</taxon>
    </lineage>
</organism>
<dbReference type="Pfam" id="PF01313">
    <property type="entry name" value="Bac_export_3"/>
    <property type="match status" value="1"/>
</dbReference>
<keyword evidence="6 9" id="KW-1133">Transmembrane helix</keyword>
<keyword evidence="8 9" id="KW-0975">Bacterial flagellum</keyword>
<dbReference type="Proteomes" id="UP001499882">
    <property type="component" value="Unassembled WGS sequence"/>
</dbReference>
<dbReference type="PANTHER" id="PTHR34040">
    <property type="entry name" value="FLAGELLAR BIOSYNTHETIC PROTEIN FLIQ"/>
    <property type="match status" value="1"/>
</dbReference>
<reference evidence="11" key="1">
    <citation type="journal article" date="2019" name="Int. J. Syst. Evol. Microbiol.">
        <title>The Global Catalogue of Microorganisms (GCM) 10K type strain sequencing project: providing services to taxonomists for standard genome sequencing and annotation.</title>
        <authorList>
            <consortium name="The Broad Institute Genomics Platform"/>
            <consortium name="The Broad Institute Genome Sequencing Center for Infectious Disease"/>
            <person name="Wu L."/>
            <person name="Ma J."/>
        </authorList>
    </citation>
    <scope>NUCLEOTIDE SEQUENCE [LARGE SCALE GENOMIC DNA]</scope>
    <source>
        <strain evidence="11">JCM 18532</strain>
    </source>
</reference>
<accession>A0ABP8YX68</accession>